<sequence>MPWESSLSLFCSYKYAVPLKQTLFQKSTNIKLSNYYQVFINNNSKYSKFNQ</sequence>
<dbReference type="AlphaFoldDB" id="C0EIV7"/>
<gene>
    <name evidence="1" type="ORF">CLOSTMETH_03802</name>
</gene>
<evidence type="ECO:0000313" key="2">
    <source>
        <dbReference type="Proteomes" id="UP000003340"/>
    </source>
</evidence>
<keyword evidence="2" id="KW-1185">Reference proteome</keyword>
<reference evidence="1 2" key="1">
    <citation type="submission" date="2009-01" db="EMBL/GenBank/DDBJ databases">
        <authorList>
            <person name="Fulton L."/>
            <person name="Clifton S."/>
            <person name="Fulton B."/>
            <person name="Xu J."/>
            <person name="Minx P."/>
            <person name="Pepin K.H."/>
            <person name="Johnson M."/>
            <person name="Bhonagiri V."/>
            <person name="Nash W.E."/>
            <person name="Mardis E.R."/>
            <person name="Wilson R.K."/>
        </authorList>
    </citation>
    <scope>NUCLEOTIDE SEQUENCE [LARGE SCALE GENOMIC DNA]</scope>
    <source>
        <strain evidence="1 2">DSM 5476</strain>
    </source>
</reference>
<protein>
    <submittedName>
        <fullName evidence="1">Uncharacterized protein</fullName>
    </submittedName>
</protein>
<proteinExistence type="predicted"/>
<accession>C0EIV7</accession>
<dbReference type="EMBL" id="ACEC01000130">
    <property type="protein sequence ID" value="EEG28618.1"/>
    <property type="molecule type" value="Genomic_DNA"/>
</dbReference>
<dbReference type="Proteomes" id="UP000003340">
    <property type="component" value="Unassembled WGS sequence"/>
</dbReference>
<evidence type="ECO:0000313" key="1">
    <source>
        <dbReference type="EMBL" id="EEG28618.1"/>
    </source>
</evidence>
<organism evidence="1 2">
    <name type="scientific">[Clostridium] methylpentosum DSM 5476</name>
    <dbReference type="NCBI Taxonomy" id="537013"/>
    <lineage>
        <taxon>Bacteria</taxon>
        <taxon>Bacillati</taxon>
        <taxon>Bacillota</taxon>
        <taxon>Clostridia</taxon>
        <taxon>Eubacteriales</taxon>
        <taxon>Oscillospiraceae</taxon>
        <taxon>Oscillospiraceae incertae sedis</taxon>
    </lineage>
</organism>
<dbReference type="HOGENOM" id="CLU_3097418_0_0_9"/>
<name>C0EIV7_9FIRM</name>
<comment type="caution">
    <text evidence="1">The sequence shown here is derived from an EMBL/GenBank/DDBJ whole genome shotgun (WGS) entry which is preliminary data.</text>
</comment>
<reference evidence="1 2" key="2">
    <citation type="submission" date="2009-02" db="EMBL/GenBank/DDBJ databases">
        <title>Draft genome sequence of Clostridium methylpentosum (DSM 5476).</title>
        <authorList>
            <person name="Sudarsanam P."/>
            <person name="Ley R."/>
            <person name="Guruge J."/>
            <person name="Turnbaugh P.J."/>
            <person name="Mahowald M."/>
            <person name="Liep D."/>
            <person name="Gordon J."/>
        </authorList>
    </citation>
    <scope>NUCLEOTIDE SEQUENCE [LARGE SCALE GENOMIC DNA]</scope>
    <source>
        <strain evidence="1 2">DSM 5476</strain>
    </source>
</reference>